<proteinExistence type="predicted"/>
<comment type="caution">
    <text evidence="2">The sequence shown here is derived from an EMBL/GenBank/DDBJ whole genome shotgun (WGS) entry which is preliminary data.</text>
</comment>
<sequence length="176" mass="18408">MKFVPIIAACALALAIGAPARAQDYAGDRVKASVGAADLAAIVGSLGHQVLEEGEGEEVLVLAENPDQLRYVLLGTACDMDVVPGCQGVLMQVQFDLPPATTYETVAATNLNFAALNVWVDFEEKSLGFTRYVVLDQGVTMANIRANVEVLLALVAEAYPLAAGEPEQTDIGASSA</sequence>
<evidence type="ECO:0000313" key="2">
    <source>
        <dbReference type="EMBL" id="OBV11771.1"/>
    </source>
</evidence>
<keyword evidence="3" id="KW-1185">Reference proteome</keyword>
<dbReference type="EMBL" id="LZYB01000002">
    <property type="protein sequence ID" value="OBV11771.1"/>
    <property type="molecule type" value="Genomic_DNA"/>
</dbReference>
<feature type="signal peptide" evidence="1">
    <location>
        <begin position="1"/>
        <end position="22"/>
    </location>
</feature>
<evidence type="ECO:0000313" key="3">
    <source>
        <dbReference type="Proteomes" id="UP000092484"/>
    </source>
</evidence>
<protein>
    <recommendedName>
        <fullName evidence="4">YbjN domain-containing protein</fullName>
    </recommendedName>
</protein>
<dbReference type="AlphaFoldDB" id="A0A1A7BJ81"/>
<dbReference type="STRING" id="1300349.I603_1214"/>
<evidence type="ECO:0000256" key="1">
    <source>
        <dbReference type="SAM" id="SignalP"/>
    </source>
</evidence>
<reference evidence="2 3" key="1">
    <citation type="submission" date="2016-06" db="EMBL/GenBank/DDBJ databases">
        <title>Genome sequence of Porphyrobacter dokdonensis DSW-74.</title>
        <authorList>
            <person name="Kim J.F."/>
            <person name="Song J.Y."/>
        </authorList>
    </citation>
    <scope>NUCLEOTIDE SEQUENCE [LARGE SCALE GENOMIC DNA]</scope>
    <source>
        <strain evidence="2 3">DSW-74</strain>
    </source>
</reference>
<evidence type="ECO:0008006" key="4">
    <source>
        <dbReference type="Google" id="ProtNLM"/>
    </source>
</evidence>
<gene>
    <name evidence="2" type="ORF">I603_1214</name>
</gene>
<accession>A0A1A7BJ81</accession>
<feature type="chain" id="PRO_5008355075" description="YbjN domain-containing protein" evidence="1">
    <location>
        <begin position="23"/>
        <end position="176"/>
    </location>
</feature>
<keyword evidence="1" id="KW-0732">Signal</keyword>
<dbReference type="RefSeq" id="WP_068863064.1">
    <property type="nucleotide sequence ID" value="NZ_LZYB01000002.1"/>
</dbReference>
<name>A0A1A7BJ81_9SPHN</name>
<organism evidence="2 3">
    <name type="scientific">Erythrobacter dokdonensis DSW-74</name>
    <dbReference type="NCBI Taxonomy" id="1300349"/>
    <lineage>
        <taxon>Bacteria</taxon>
        <taxon>Pseudomonadati</taxon>
        <taxon>Pseudomonadota</taxon>
        <taxon>Alphaproteobacteria</taxon>
        <taxon>Sphingomonadales</taxon>
        <taxon>Erythrobacteraceae</taxon>
        <taxon>Erythrobacter/Porphyrobacter group</taxon>
        <taxon>Erythrobacter</taxon>
    </lineage>
</organism>
<dbReference type="Proteomes" id="UP000092484">
    <property type="component" value="Unassembled WGS sequence"/>
</dbReference>